<evidence type="ECO:0000313" key="3">
    <source>
        <dbReference type="EMBL" id="PGH56628.1"/>
    </source>
</evidence>
<dbReference type="InterPro" id="IPR052943">
    <property type="entry name" value="TMTC_O-mannosyl-trnsfr"/>
</dbReference>
<feature type="repeat" description="TPR" evidence="1">
    <location>
        <begin position="105"/>
        <end position="138"/>
    </location>
</feature>
<dbReference type="InterPro" id="IPR019734">
    <property type="entry name" value="TPR_rpt"/>
</dbReference>
<dbReference type="Proteomes" id="UP000225379">
    <property type="component" value="Unassembled WGS sequence"/>
</dbReference>
<feature type="repeat" description="TPR" evidence="1">
    <location>
        <begin position="996"/>
        <end position="1029"/>
    </location>
</feature>
<dbReference type="OrthoDB" id="4961906at2"/>
<dbReference type="PANTHER" id="PTHR44809:SF1">
    <property type="entry name" value="PROTEIN O-MANNOSYL-TRANSFERASE TMTC1"/>
    <property type="match status" value="1"/>
</dbReference>
<gene>
    <name evidence="3" type="ORF">CRT60_17105</name>
</gene>
<dbReference type="PANTHER" id="PTHR44809">
    <property type="match status" value="1"/>
</dbReference>
<dbReference type="PROSITE" id="PS50005">
    <property type="entry name" value="TPR"/>
    <property type="match status" value="7"/>
</dbReference>
<reference evidence="4" key="1">
    <citation type="submission" date="2017-10" db="EMBL/GenBank/DDBJ databases">
        <authorList>
            <person name="Kravchenko I.K."/>
            <person name="Grouzdev D.S."/>
        </authorList>
    </citation>
    <scope>NUCLEOTIDE SEQUENCE [LARGE SCALE GENOMIC DNA]</scope>
    <source>
        <strain evidence="4">B2</strain>
    </source>
</reference>
<dbReference type="Pfam" id="PF13176">
    <property type="entry name" value="TPR_7"/>
    <property type="match status" value="1"/>
</dbReference>
<evidence type="ECO:0000256" key="1">
    <source>
        <dbReference type="PROSITE-ProRule" id="PRU00339"/>
    </source>
</evidence>
<feature type="region of interest" description="Disordered" evidence="2">
    <location>
        <begin position="799"/>
        <end position="830"/>
    </location>
</feature>
<organism evidence="3 4">
    <name type="scientific">Azospirillum palustre</name>
    <dbReference type="NCBI Taxonomy" id="2044885"/>
    <lineage>
        <taxon>Bacteria</taxon>
        <taxon>Pseudomonadati</taxon>
        <taxon>Pseudomonadota</taxon>
        <taxon>Alphaproteobacteria</taxon>
        <taxon>Rhodospirillales</taxon>
        <taxon>Azospirillaceae</taxon>
        <taxon>Azospirillum</taxon>
    </lineage>
</organism>
<feature type="repeat" description="TPR" evidence="1">
    <location>
        <begin position="380"/>
        <end position="413"/>
    </location>
</feature>
<dbReference type="InterPro" id="IPR011990">
    <property type="entry name" value="TPR-like_helical_dom_sf"/>
</dbReference>
<dbReference type="SUPFAM" id="SSF53756">
    <property type="entry name" value="UDP-Glycosyltransferase/glycogen phosphorylase"/>
    <property type="match status" value="3"/>
</dbReference>
<dbReference type="Pfam" id="PF13432">
    <property type="entry name" value="TPR_16"/>
    <property type="match status" value="6"/>
</dbReference>
<dbReference type="Gene3D" id="1.25.40.10">
    <property type="entry name" value="Tetratricopeptide repeat domain"/>
    <property type="match status" value="8"/>
</dbReference>
<evidence type="ECO:0000313" key="4">
    <source>
        <dbReference type="Proteomes" id="UP000225379"/>
    </source>
</evidence>
<dbReference type="RefSeq" id="WP_098737715.1">
    <property type="nucleotide sequence ID" value="NZ_PDKW01000041.1"/>
</dbReference>
<feature type="compositionally biased region" description="Low complexity" evidence="2">
    <location>
        <begin position="804"/>
        <end position="823"/>
    </location>
</feature>
<proteinExistence type="predicted"/>
<feature type="repeat" description="TPR" evidence="1">
    <location>
        <begin position="1064"/>
        <end position="1097"/>
    </location>
</feature>
<feature type="repeat" description="TPR" evidence="1">
    <location>
        <begin position="71"/>
        <end position="104"/>
    </location>
</feature>
<dbReference type="SUPFAM" id="SSF48452">
    <property type="entry name" value="TPR-like"/>
    <property type="match status" value="6"/>
</dbReference>
<feature type="repeat" description="TPR" evidence="1">
    <location>
        <begin position="1030"/>
        <end position="1063"/>
    </location>
</feature>
<dbReference type="PROSITE" id="PS50293">
    <property type="entry name" value="TPR_REGION"/>
    <property type="match status" value="1"/>
</dbReference>
<feature type="region of interest" description="Disordered" evidence="2">
    <location>
        <begin position="1413"/>
        <end position="1438"/>
    </location>
</feature>
<sequence>MTAAELLDAALPLHRAGRLADALALYRRILTDDPAHADALHLSAIIAHQTGRTAEALANLGAALAVQPGFATAYNSLGNVLADLGMLEEALAAYVVAIRQNDRYVEAYNNRATVLQRLGRRDEAAEAYARALTMGPDNLTARFNYGVLQRELGQISPAANAFYAVVQADPSHSAAWRHLAICLRNLGHPDAEACLRRALQDAPGDKELSLELGALLNGRGDHEAACGVLAAAVAAHPGTAQLHFSYGTALQGTRRLREAVVQFRLALDREPAMQGACNNLGVALLELGEMGPATLVLSRAVALSPGDAMVVNNHGTSLESRYDLEADSERPARWYRRALRLRPDYGKALVNLAGIHILRRELHHAENLYRSAAVADPRSVETFVNLGGLLLDRDDLSQAGRMYRRALAIDACSPSALTGYGLVLQRLGRIGEAEAAHRRALEIDGRHAEAAGNLGMMLWQCHQDDAAAEPWMDLALSVNPSLNTAHLNRGMLRLSRGDLPGGWDGYRRRFWAKGYVNRRIAAPLWQGENPAGRRLLVWREQGVGDEIMFASCYPSLIGRAGHVVIECDRRLVPLFARSFPQATVRAESVDAGGDETIQPPDVDAHVPAGDLPGRLRTNLSGFDGQAPWLVPDPMLVERWRERLAALGPGLRVGIGWRSQMMTSERTAAYVMLDHWGPLFAVPGLIFVNLQYGECEAELRAAEERFGVTIHRWADLNLKDDFDGAAALTVNLDLVISPAMSAGELAGGLGLPVWRFGARDWTQLGSRVRPWFPTMRLFQPTAGEALDGALARMAKELQRMASGRQQAQQAAQEPAQEPAMIAPARPDPDDDRRMADAVAHYRTGDFALAESLVRQFLDRVPGHSVALHLGGVLAKRRGSLEEAQDLLVRASAADPHNASAHAALCEVQQGLGQFEAADRASRACVAAQPDGAGHWVNRTALLRRTGQVAAARSAIIRALRLRPDLAPALGHLAELAGTPGEAVRIHRIAVSLTPGTADALSNLGGALHKLLRFDEAARMLDRATRCDPGLAVAWTNRGNALEAMGRIAEAETCHRTAIELAPSLADAHGNLAYLLKRHGRQEEALAAFDAALEADPKHAQARYNRSLLLLEAGALRAGWADHDWRFATPQFQDQRRRLSMRAWRGENIAGRRLLVWREQGVGDEILFASCYDEAMRRAGRLVIECDRRLVPLFARSFPGADVRPESADPRDADLQIAAGNLPRLLRADLKRFPTRSSWLVPDPALVERWRVRLAALGPGLRVGIGWRSQLMTADRKASYVMLEHWGPLFAVPGLTFVNLQYGDCEAELRAAEERFGVTIHRWADLNLKDDFDGAAALTANLDLVISPAMSAGELAGALGVPVWRFGGRDWTQLGTGARPWFPTMRLFQPNHGEGLEAAIARMANALRASATPRGRAASPAAIGAGGGDSGTADAADPAPDPDRLLELAVAAHRSGAHDEAAPLYERVLASRPRDPVALHLSGLLAHQSGASARGEGRIAAAVAEAPEYATAHISLGNVRLALGMTGPAAASFRTALAVQPDSAAALTNLGNALDALERSAASADLHRKAVAADPDLAEAHDNLGVALARLGRWAEAERAHAQALRRAPGLEAGWMNLSVALRRLGRLDGAERAGRRALALAPALADAMANRGRLLRELGDPAAAGPWCARALAVEPGHAAAAFNGGLLALTAGRLARGWEGYDRRFDTRDMAAAFRHPGAPLWDGGPLSGKRLLVWREQGIGDELMFAQRLPELIARADHDGGHAVVECDPRFVPLFARSFPRATVRPAPATPGEPSSDIDAHVPIGSLSRRLGGALPDFATVGAALGAALGPALRADPAAVATWWRRLSGLGDGLRVGVAWRSSQLDPDRMPDYTRIEDWRPLLTLPGLIPVNLQYGDCGVELAAARGAFGRAPHDFADLDLRNDLDGTAALMSALDLVIAPATSTGELAGALGVPVWRLGRTGDWTALGTCVRPWFPSMRLFWTGPGERVADLLPKVAAALERVRRADGCFRNPDVKRPG</sequence>
<dbReference type="Pfam" id="PF13424">
    <property type="entry name" value="TPR_12"/>
    <property type="match status" value="1"/>
</dbReference>
<accession>A0A2B8BGE3</accession>
<name>A0A2B8BGE3_9PROT</name>
<dbReference type="EMBL" id="PDKW01000041">
    <property type="protein sequence ID" value="PGH56628.1"/>
    <property type="molecule type" value="Genomic_DNA"/>
</dbReference>
<dbReference type="SMART" id="SM00028">
    <property type="entry name" value="TPR"/>
    <property type="match status" value="22"/>
</dbReference>
<keyword evidence="4" id="KW-1185">Reference proteome</keyword>
<comment type="caution">
    <text evidence="3">The sequence shown here is derived from an EMBL/GenBank/DDBJ whole genome shotgun (WGS) entry which is preliminary data.</text>
</comment>
<feature type="repeat" description="TPR" evidence="1">
    <location>
        <begin position="1508"/>
        <end position="1541"/>
    </location>
</feature>
<evidence type="ECO:0008006" key="5">
    <source>
        <dbReference type="Google" id="ProtNLM"/>
    </source>
</evidence>
<evidence type="ECO:0000256" key="2">
    <source>
        <dbReference type="SAM" id="MobiDB-lite"/>
    </source>
</evidence>
<keyword evidence="1" id="KW-0802">TPR repeat</keyword>
<protein>
    <recommendedName>
        <fullName evidence="5">N-acetylglucosaminyltransferase</fullName>
    </recommendedName>
</protein>